<feature type="transmembrane region" description="Helical" evidence="12">
    <location>
        <begin position="99"/>
        <end position="127"/>
    </location>
</feature>
<dbReference type="InterPro" id="IPR036878">
    <property type="entry name" value="Glu_permease_IIB"/>
</dbReference>
<dbReference type="GO" id="GO:0009401">
    <property type="term" value="P:phosphoenolpyruvate-dependent sugar phosphotransferase system"/>
    <property type="evidence" value="ECO:0007669"/>
    <property type="project" value="UniProtKB-KW"/>
</dbReference>
<comment type="subcellular location">
    <subcellularLocation>
        <location evidence="1">Cell membrane</location>
        <topology evidence="1">Multi-pass membrane protein</topology>
    </subcellularLocation>
</comment>
<feature type="transmembrane region" description="Helical" evidence="12">
    <location>
        <begin position="377"/>
        <end position="397"/>
    </location>
</feature>
<feature type="active site" description="Phosphocysteine intermediate; for EIIB activity" evidence="11">
    <location>
        <position position="26"/>
    </location>
</feature>
<feature type="domain" description="PTS EIIA type-1" evidence="13">
    <location>
        <begin position="469"/>
        <end position="572"/>
    </location>
</feature>
<evidence type="ECO:0000259" key="15">
    <source>
        <dbReference type="PROSITE" id="PS51103"/>
    </source>
</evidence>
<dbReference type="GO" id="GO:0008982">
    <property type="term" value="F:protein-N(PI)-phosphohistidine-sugar phosphotransferase activity"/>
    <property type="evidence" value="ECO:0007669"/>
    <property type="project" value="InterPro"/>
</dbReference>
<dbReference type="InterPro" id="IPR011055">
    <property type="entry name" value="Dup_hybrid_motif"/>
</dbReference>
<feature type="domain" description="PTS EIIB type-1" evidence="14">
    <location>
        <begin position="4"/>
        <end position="86"/>
    </location>
</feature>
<dbReference type="NCBIfam" id="TIGR01995">
    <property type="entry name" value="PTS-II-ABC-beta"/>
    <property type="match status" value="1"/>
</dbReference>
<sequence>MNKKELGEQIIELVGGSENIENIMHCMTRLRMNLKDNDKVEVEKLEALKDVLKVQFKNDQLQVVIGPQVAEIFQAIESKYNFGDTKEEVKEKQGIFKRFLNVLSSVFVPVIPAIASAGMLKAIIALIKAFEIIPLDNDIFVLFNMMADVAFYFLPILLAASALKIFHTNRMIAIVLAATLIHPTFTALVADTQASLTIFGIPVPLINYASSVVPIILSVWVLSYVYKYVDKYMPNALKVIFTPTITLLIMVPFMLVILGPLGNYVGTIISYTVGQLFSFNRFIGGFILSFIRPLLVITGMHQAFTPVIFQNLAERGSDFLLPTMMMSTMGQFGAVAAMIFKYRNKEKKAVATSASVSAILGITEPALYTVLIYNRKALLSACFGGALGGAFISMTGFELPAFASSSIVSLPIYLQVNVPNVIIAFAISMISAFIITMISVKTEDEVCTSNAKFIAPLTGKMITLSEVNDPTFASETMGKGFAIIPSVGEVMAPFDGSITTLFPTKHAIGITSDSGEEILIHVGIDTVELNGEYFEAKVKQGDKVKQGQVLLTFNQDKISEKYDTTTSIIFLNTDKIPLNPVSNSEILSGQALC</sequence>
<evidence type="ECO:0000313" key="16">
    <source>
        <dbReference type="EMBL" id="QNM10804.1"/>
    </source>
</evidence>
<dbReference type="InterPro" id="IPR050558">
    <property type="entry name" value="PTS_Sugar-Specific_Components"/>
</dbReference>
<dbReference type="EMBL" id="CP060636">
    <property type="protein sequence ID" value="QNM10804.1"/>
    <property type="molecule type" value="Genomic_DNA"/>
</dbReference>
<dbReference type="FunFam" id="2.70.70.10:FF:000001">
    <property type="entry name" value="PTS system glucose-specific IIA component"/>
    <property type="match status" value="1"/>
</dbReference>
<dbReference type="Proteomes" id="UP000515856">
    <property type="component" value="Chromosome"/>
</dbReference>
<dbReference type="NCBIfam" id="TIGR00830">
    <property type="entry name" value="PTBA"/>
    <property type="match status" value="1"/>
</dbReference>
<keyword evidence="17" id="KW-1185">Reference proteome</keyword>
<name>A0A7G9GJ22_9FIRM</name>
<keyword evidence="4 16" id="KW-0762">Sugar transport</keyword>
<dbReference type="PROSITE" id="PS51093">
    <property type="entry name" value="PTS_EIIA_TYPE_1"/>
    <property type="match status" value="1"/>
</dbReference>
<dbReference type="PROSITE" id="PS51103">
    <property type="entry name" value="PTS_EIIC_TYPE_1"/>
    <property type="match status" value="1"/>
</dbReference>
<dbReference type="Gene3D" id="2.70.70.10">
    <property type="entry name" value="Glucose Permease (Domain IIA)"/>
    <property type="match status" value="1"/>
</dbReference>
<evidence type="ECO:0000256" key="6">
    <source>
        <dbReference type="ARBA" id="ARBA00022683"/>
    </source>
</evidence>
<keyword evidence="6" id="KW-0598">Phosphotransferase system</keyword>
<dbReference type="GO" id="GO:0015771">
    <property type="term" value="P:trehalose transport"/>
    <property type="evidence" value="ECO:0007669"/>
    <property type="project" value="TreeGrafter"/>
</dbReference>
<accession>A0A7G9GJ22</accession>
<dbReference type="CDD" id="cd00210">
    <property type="entry name" value="PTS_IIA_glc"/>
    <property type="match status" value="1"/>
</dbReference>
<evidence type="ECO:0000256" key="12">
    <source>
        <dbReference type="SAM" id="Phobius"/>
    </source>
</evidence>
<keyword evidence="5" id="KW-0808">Transferase</keyword>
<dbReference type="InterPro" id="IPR003352">
    <property type="entry name" value="PTS_EIIC"/>
</dbReference>
<dbReference type="PROSITE" id="PS00371">
    <property type="entry name" value="PTS_EIIA_TYPE_1_HIS"/>
    <property type="match status" value="1"/>
</dbReference>
<keyword evidence="8" id="KW-0418">Kinase</keyword>
<feature type="transmembrane region" description="Helical" evidence="12">
    <location>
        <begin position="418"/>
        <end position="440"/>
    </location>
</feature>
<dbReference type="KEGG" id="ehn:H9Q80_10960"/>
<dbReference type="Pfam" id="PF02378">
    <property type="entry name" value="PTS_EIIC"/>
    <property type="match status" value="1"/>
</dbReference>
<dbReference type="PROSITE" id="PS01035">
    <property type="entry name" value="PTS_EIIB_TYPE_1_CYS"/>
    <property type="match status" value="1"/>
</dbReference>
<feature type="transmembrane region" description="Helical" evidence="12">
    <location>
        <begin position="237"/>
        <end position="258"/>
    </location>
</feature>
<gene>
    <name evidence="16" type="ORF">H9Q80_10960</name>
</gene>
<feature type="transmembrane region" description="Helical" evidence="12">
    <location>
        <begin position="205"/>
        <end position="225"/>
    </location>
</feature>
<dbReference type="InterPro" id="IPR001127">
    <property type="entry name" value="PTS_EIIA_1_perm"/>
</dbReference>
<evidence type="ECO:0000256" key="11">
    <source>
        <dbReference type="PROSITE-ProRule" id="PRU00421"/>
    </source>
</evidence>
<evidence type="ECO:0000256" key="9">
    <source>
        <dbReference type="ARBA" id="ARBA00022989"/>
    </source>
</evidence>
<feature type="transmembrane region" description="Helical" evidence="12">
    <location>
        <begin position="319"/>
        <end position="340"/>
    </location>
</feature>
<keyword evidence="10 12" id="KW-0472">Membrane</keyword>
<dbReference type="InterPro" id="IPR018113">
    <property type="entry name" value="PTrfase_EIIB_Cys"/>
</dbReference>
<dbReference type="FunFam" id="3.30.1360.60:FF:000001">
    <property type="entry name" value="PTS system glucose-specific IIBC component PtsG"/>
    <property type="match status" value="1"/>
</dbReference>
<keyword evidence="2" id="KW-0813">Transport</keyword>
<dbReference type="SUPFAM" id="SSF51261">
    <property type="entry name" value="Duplicated hybrid motif"/>
    <property type="match status" value="1"/>
</dbReference>
<dbReference type="PROSITE" id="PS51098">
    <property type="entry name" value="PTS_EIIB_TYPE_1"/>
    <property type="match status" value="1"/>
</dbReference>
<evidence type="ECO:0000256" key="10">
    <source>
        <dbReference type="ARBA" id="ARBA00023136"/>
    </source>
</evidence>
<dbReference type="InterPro" id="IPR001996">
    <property type="entry name" value="PTS_IIB_1"/>
</dbReference>
<dbReference type="RefSeq" id="WP_117456051.1">
    <property type="nucleotide sequence ID" value="NZ_CP060636.1"/>
</dbReference>
<evidence type="ECO:0000256" key="7">
    <source>
        <dbReference type="ARBA" id="ARBA00022692"/>
    </source>
</evidence>
<dbReference type="SUPFAM" id="SSF55604">
    <property type="entry name" value="Glucose permease domain IIB"/>
    <property type="match status" value="1"/>
</dbReference>
<feature type="transmembrane region" description="Helical" evidence="12">
    <location>
        <begin position="172"/>
        <end position="190"/>
    </location>
</feature>
<evidence type="ECO:0000256" key="4">
    <source>
        <dbReference type="ARBA" id="ARBA00022597"/>
    </source>
</evidence>
<evidence type="ECO:0000256" key="5">
    <source>
        <dbReference type="ARBA" id="ARBA00022679"/>
    </source>
</evidence>
<keyword evidence="7 12" id="KW-0812">Transmembrane</keyword>
<feature type="domain" description="PTS EIIC type-1" evidence="15">
    <location>
        <begin position="101"/>
        <end position="455"/>
    </location>
</feature>
<dbReference type="GO" id="GO:0005886">
    <property type="term" value="C:plasma membrane"/>
    <property type="evidence" value="ECO:0007669"/>
    <property type="project" value="UniProtKB-SubCell"/>
</dbReference>
<evidence type="ECO:0000259" key="13">
    <source>
        <dbReference type="PROSITE" id="PS51093"/>
    </source>
</evidence>
<dbReference type="InterPro" id="IPR011297">
    <property type="entry name" value="PTS_IIABC_b_glu"/>
</dbReference>
<dbReference type="Pfam" id="PF00367">
    <property type="entry name" value="PTS_EIIB"/>
    <property type="match status" value="1"/>
</dbReference>
<dbReference type="CDD" id="cd00212">
    <property type="entry name" value="PTS_IIB_glc"/>
    <property type="match status" value="1"/>
</dbReference>
<dbReference type="PANTHER" id="PTHR30175:SF1">
    <property type="entry name" value="PTS SYSTEM ARBUTIN-, CELLOBIOSE-, AND SALICIN-SPECIFIC EIIBC COMPONENT-RELATED"/>
    <property type="match status" value="1"/>
</dbReference>
<dbReference type="GO" id="GO:0016301">
    <property type="term" value="F:kinase activity"/>
    <property type="evidence" value="ECO:0007669"/>
    <property type="project" value="UniProtKB-KW"/>
</dbReference>
<dbReference type="Gene3D" id="3.30.1360.60">
    <property type="entry name" value="Glucose permease domain IIB"/>
    <property type="match status" value="1"/>
</dbReference>
<keyword evidence="3" id="KW-1003">Cell membrane</keyword>
<proteinExistence type="predicted"/>
<evidence type="ECO:0000313" key="17">
    <source>
        <dbReference type="Proteomes" id="UP000515856"/>
    </source>
</evidence>
<dbReference type="InterPro" id="IPR013013">
    <property type="entry name" value="PTS_EIIC_1"/>
</dbReference>
<evidence type="ECO:0000256" key="3">
    <source>
        <dbReference type="ARBA" id="ARBA00022475"/>
    </source>
</evidence>
<evidence type="ECO:0000256" key="8">
    <source>
        <dbReference type="ARBA" id="ARBA00022777"/>
    </source>
</evidence>
<keyword evidence="9 12" id="KW-1133">Transmembrane helix</keyword>
<feature type="transmembrane region" description="Helical" evidence="12">
    <location>
        <begin position="139"/>
        <end position="160"/>
    </location>
</feature>
<dbReference type="AlphaFoldDB" id="A0A7G9GJ22"/>
<evidence type="ECO:0000256" key="1">
    <source>
        <dbReference type="ARBA" id="ARBA00004651"/>
    </source>
</evidence>
<protein>
    <submittedName>
        <fullName evidence="16">PTS glucose transporter subunit IIA</fullName>
    </submittedName>
</protein>
<organism evidence="16 17">
    <name type="scientific">[Eubacterium] hominis</name>
    <dbReference type="NCBI Taxonomy" id="2764325"/>
    <lineage>
        <taxon>Bacteria</taxon>
        <taxon>Bacillati</taxon>
        <taxon>Bacillota</taxon>
        <taxon>Erysipelotrichia</taxon>
        <taxon>Erysipelotrichales</taxon>
        <taxon>Erysipelotrichaceae</taxon>
        <taxon>Amedibacillus</taxon>
    </lineage>
</organism>
<dbReference type="Pfam" id="PF00358">
    <property type="entry name" value="PTS_EIIA_1"/>
    <property type="match status" value="1"/>
</dbReference>
<dbReference type="GO" id="GO:0090589">
    <property type="term" value="F:protein-phosphocysteine-trehalose phosphotransferase system transporter activity"/>
    <property type="evidence" value="ECO:0007669"/>
    <property type="project" value="TreeGrafter"/>
</dbReference>
<dbReference type="PANTHER" id="PTHR30175">
    <property type="entry name" value="PHOSPHOTRANSFERASE SYSTEM TRANSPORT PROTEIN"/>
    <property type="match status" value="1"/>
</dbReference>
<evidence type="ECO:0000259" key="14">
    <source>
        <dbReference type="PROSITE" id="PS51098"/>
    </source>
</evidence>
<reference evidence="16 17" key="1">
    <citation type="submission" date="2020-08" db="EMBL/GenBank/DDBJ databases">
        <authorList>
            <person name="Liu C."/>
            <person name="Sun Q."/>
        </authorList>
    </citation>
    <scope>NUCLEOTIDE SEQUENCE [LARGE SCALE GENOMIC DNA]</scope>
    <source>
        <strain evidence="16 17">NSJ-61</strain>
    </source>
</reference>
<evidence type="ECO:0000256" key="2">
    <source>
        <dbReference type="ARBA" id="ARBA00022448"/>
    </source>
</evidence>